<evidence type="ECO:0000313" key="2">
    <source>
        <dbReference type="EMBL" id="RXW11812.1"/>
    </source>
</evidence>
<evidence type="ECO:0000256" key="1">
    <source>
        <dbReference type="SAM" id="Coils"/>
    </source>
</evidence>
<reference evidence="2 3" key="1">
    <citation type="submission" date="2019-01" db="EMBL/GenBank/DDBJ databases">
        <title>Draft genome sequence of Psathyrella aberdarensis IHI B618.</title>
        <authorList>
            <person name="Buettner E."/>
            <person name="Kellner H."/>
        </authorList>
    </citation>
    <scope>NUCLEOTIDE SEQUENCE [LARGE SCALE GENOMIC DNA]</scope>
    <source>
        <strain evidence="2 3">IHI B618</strain>
    </source>
</reference>
<protein>
    <submittedName>
        <fullName evidence="2">Uncharacterized protein</fullName>
    </submittedName>
</protein>
<keyword evidence="1" id="KW-0175">Coiled coil</keyword>
<sequence>MLVLTTACAGIFVLAICRAPGSTLALAGFVLLVHAKQEYNALTTRMREMSAKYDTMAAELREHISTVQAECARNRALTEENREYINRSLTMQESIYTLSEDLSKAREAVAQHDTTIADLKERNLGLESAIKDKDEQISKAAEALDKEVARGKAAISSLQRELQEKSKEAQDWKEYSKYREYHFSARPSPTRQQDASELSLTGIIAEKNQRIQELQDRLSECCSQLTSIKAEMPVHTKL</sequence>
<dbReference type="Proteomes" id="UP000290288">
    <property type="component" value="Unassembled WGS sequence"/>
</dbReference>
<dbReference type="EMBL" id="SDEE01001585">
    <property type="protein sequence ID" value="RXW11812.1"/>
    <property type="molecule type" value="Genomic_DNA"/>
</dbReference>
<feature type="coiled-coil region" evidence="1">
    <location>
        <begin position="102"/>
        <end position="175"/>
    </location>
</feature>
<proteinExistence type="predicted"/>
<gene>
    <name evidence="2" type="ORF">EST38_g14043</name>
</gene>
<organism evidence="2 3">
    <name type="scientific">Candolleomyces aberdarensis</name>
    <dbReference type="NCBI Taxonomy" id="2316362"/>
    <lineage>
        <taxon>Eukaryota</taxon>
        <taxon>Fungi</taxon>
        <taxon>Dikarya</taxon>
        <taxon>Basidiomycota</taxon>
        <taxon>Agaricomycotina</taxon>
        <taxon>Agaricomycetes</taxon>
        <taxon>Agaricomycetidae</taxon>
        <taxon>Agaricales</taxon>
        <taxon>Agaricineae</taxon>
        <taxon>Psathyrellaceae</taxon>
        <taxon>Candolleomyces</taxon>
    </lineage>
</organism>
<accession>A0A4Q2CZG3</accession>
<feature type="coiled-coil region" evidence="1">
    <location>
        <begin position="204"/>
        <end position="231"/>
    </location>
</feature>
<comment type="caution">
    <text evidence="2">The sequence shown here is derived from an EMBL/GenBank/DDBJ whole genome shotgun (WGS) entry which is preliminary data.</text>
</comment>
<dbReference type="OrthoDB" id="10363464at2759"/>
<name>A0A4Q2CZG3_9AGAR</name>
<dbReference type="AlphaFoldDB" id="A0A4Q2CZG3"/>
<keyword evidence="3" id="KW-1185">Reference proteome</keyword>
<evidence type="ECO:0000313" key="3">
    <source>
        <dbReference type="Proteomes" id="UP000290288"/>
    </source>
</evidence>